<name>A0A9Q8SJL8_9PEZI</name>
<dbReference type="GeneID" id="73338078"/>
<organism evidence="1 2">
    <name type="scientific">Colletotrichum lupini</name>
    <dbReference type="NCBI Taxonomy" id="145971"/>
    <lineage>
        <taxon>Eukaryota</taxon>
        <taxon>Fungi</taxon>
        <taxon>Dikarya</taxon>
        <taxon>Ascomycota</taxon>
        <taxon>Pezizomycotina</taxon>
        <taxon>Sordariomycetes</taxon>
        <taxon>Hypocreomycetidae</taxon>
        <taxon>Glomerellales</taxon>
        <taxon>Glomerellaceae</taxon>
        <taxon>Colletotrichum</taxon>
        <taxon>Colletotrichum acutatum species complex</taxon>
    </lineage>
</organism>
<proteinExistence type="predicted"/>
<reference evidence="1" key="1">
    <citation type="journal article" date="2021" name="Mol. Plant Microbe Interact.">
        <title>Complete Genome Sequence of the Plant-Pathogenic Fungus Colletotrichum lupini.</title>
        <authorList>
            <person name="Baroncelli R."/>
            <person name="Pensec F."/>
            <person name="Da Lio D."/>
            <person name="Boufleur T."/>
            <person name="Vicente I."/>
            <person name="Sarrocco S."/>
            <person name="Picot A."/>
            <person name="Baraldi E."/>
            <person name="Sukno S."/>
            <person name="Thon M."/>
            <person name="Le Floch G."/>
        </authorList>
    </citation>
    <scope>NUCLEOTIDE SEQUENCE</scope>
    <source>
        <strain evidence="1">IMI 504893</strain>
    </source>
</reference>
<evidence type="ECO:0000313" key="2">
    <source>
        <dbReference type="Proteomes" id="UP000830671"/>
    </source>
</evidence>
<dbReference type="AlphaFoldDB" id="A0A9Q8SJL8"/>
<accession>A0A9Q8SJL8</accession>
<dbReference type="EMBL" id="CP019474">
    <property type="protein sequence ID" value="UQC78574.1"/>
    <property type="molecule type" value="Genomic_DNA"/>
</dbReference>
<dbReference type="RefSeq" id="XP_049140211.1">
    <property type="nucleotide sequence ID" value="XM_049283068.1"/>
</dbReference>
<keyword evidence="2" id="KW-1185">Reference proteome</keyword>
<protein>
    <submittedName>
        <fullName evidence="1">Uncharacterized protein</fullName>
    </submittedName>
</protein>
<evidence type="ECO:0000313" key="1">
    <source>
        <dbReference type="EMBL" id="UQC78574.1"/>
    </source>
</evidence>
<dbReference type="KEGG" id="clup:CLUP02_04051"/>
<dbReference type="Proteomes" id="UP000830671">
    <property type="component" value="Chromosome 2"/>
</dbReference>
<sequence length="91" mass="10193">MGWQDDWVWVAPIKDLGEANGDISLVACFCSPKISVVWICRTLGGTSHRGRGDQFSYQVSWSLPHFVISNPLRYLGLFVKARPTMSFVTTS</sequence>
<gene>
    <name evidence="1" type="ORF">CLUP02_04051</name>
</gene>